<gene>
    <name evidence="2" type="ORF">HLH48_08690</name>
</gene>
<dbReference type="Proteomes" id="UP000589085">
    <property type="component" value="Unassembled WGS sequence"/>
</dbReference>
<dbReference type="AlphaFoldDB" id="A0A7W4ICM3"/>
<protein>
    <submittedName>
        <fullName evidence="2">UrcA family protein</fullName>
    </submittedName>
</protein>
<evidence type="ECO:0000313" key="2">
    <source>
        <dbReference type="EMBL" id="MBB2160249.1"/>
    </source>
</evidence>
<dbReference type="InterPro" id="IPR030972">
    <property type="entry name" value="UrcA_uranyl"/>
</dbReference>
<organism evidence="2 3">
    <name type="scientific">Gluconacetobacter sacchari</name>
    <dbReference type="NCBI Taxonomy" id="92759"/>
    <lineage>
        <taxon>Bacteria</taxon>
        <taxon>Pseudomonadati</taxon>
        <taxon>Pseudomonadota</taxon>
        <taxon>Alphaproteobacteria</taxon>
        <taxon>Acetobacterales</taxon>
        <taxon>Acetobacteraceae</taxon>
        <taxon>Gluconacetobacter</taxon>
    </lineage>
</organism>
<accession>A0A7W4ICM3</accession>
<reference evidence="2 3" key="1">
    <citation type="submission" date="2020-04" db="EMBL/GenBank/DDBJ databases">
        <title>Description of novel Gluconacetobacter.</title>
        <authorList>
            <person name="Sombolestani A."/>
        </authorList>
    </citation>
    <scope>NUCLEOTIDE SEQUENCE [LARGE SCALE GENOMIC DNA]</scope>
    <source>
        <strain evidence="2 3">LMG 19747</strain>
    </source>
</reference>
<evidence type="ECO:0000313" key="3">
    <source>
        <dbReference type="Proteomes" id="UP000589085"/>
    </source>
</evidence>
<dbReference type="RefSeq" id="WP_182997104.1">
    <property type="nucleotide sequence ID" value="NZ_JABEQJ010000009.1"/>
</dbReference>
<proteinExistence type="predicted"/>
<sequence>MIMVGRETRSAPIGSPPIRQPGLDAVREHAEGAGIGLVIALGLVLLLALHGPARGQDDPAEKTVAVRVAYDAADLRDAAHARRLLARLDHAALVACGDDHASLDVLRAAIARSDCRRRSLSQAVARIGAPVLDVALRDNPPT</sequence>
<name>A0A7W4ICM3_9PROT</name>
<evidence type="ECO:0000256" key="1">
    <source>
        <dbReference type="SAM" id="MobiDB-lite"/>
    </source>
</evidence>
<feature type="region of interest" description="Disordered" evidence="1">
    <location>
        <begin position="1"/>
        <end position="20"/>
    </location>
</feature>
<comment type="caution">
    <text evidence="2">The sequence shown here is derived from an EMBL/GenBank/DDBJ whole genome shotgun (WGS) entry which is preliminary data.</text>
</comment>
<dbReference type="EMBL" id="JABEQJ010000009">
    <property type="protein sequence ID" value="MBB2160249.1"/>
    <property type="molecule type" value="Genomic_DNA"/>
</dbReference>
<dbReference type="NCBIfam" id="TIGR04433">
    <property type="entry name" value="UrcA_uranyl"/>
    <property type="match status" value="1"/>
</dbReference>